<proteinExistence type="predicted"/>
<gene>
    <name evidence="1" type="ORF">BINO364_LOCUS16722</name>
</gene>
<keyword evidence="2" id="KW-1185">Reference proteome</keyword>
<sequence length="82" mass="9296">MKNGSLAVLVNLTSTIVIMDTHPEYDDSPVVREKYAQFHCFKLRTCTPGGDKVCGYDTTQQFLAEFEDLCTFHKVNCEKRGC</sequence>
<dbReference type="OrthoDB" id="7332508at2759"/>
<organism evidence="1 2">
    <name type="scientific">Brenthis ino</name>
    <name type="common">lesser marbled fritillary</name>
    <dbReference type="NCBI Taxonomy" id="405034"/>
    <lineage>
        <taxon>Eukaryota</taxon>
        <taxon>Metazoa</taxon>
        <taxon>Ecdysozoa</taxon>
        <taxon>Arthropoda</taxon>
        <taxon>Hexapoda</taxon>
        <taxon>Insecta</taxon>
        <taxon>Pterygota</taxon>
        <taxon>Neoptera</taxon>
        <taxon>Endopterygota</taxon>
        <taxon>Lepidoptera</taxon>
        <taxon>Glossata</taxon>
        <taxon>Ditrysia</taxon>
        <taxon>Papilionoidea</taxon>
        <taxon>Nymphalidae</taxon>
        <taxon>Heliconiinae</taxon>
        <taxon>Argynnini</taxon>
        <taxon>Brenthis</taxon>
    </lineage>
</organism>
<feature type="non-terminal residue" evidence="1">
    <location>
        <position position="82"/>
    </location>
</feature>
<evidence type="ECO:0000313" key="1">
    <source>
        <dbReference type="EMBL" id="CAH0731962.1"/>
    </source>
</evidence>
<evidence type="ECO:0000313" key="2">
    <source>
        <dbReference type="Proteomes" id="UP000838878"/>
    </source>
</evidence>
<name>A0A8J9V5Z8_9NEOP</name>
<reference evidence="1" key="1">
    <citation type="submission" date="2021-12" db="EMBL/GenBank/DDBJ databases">
        <authorList>
            <person name="Martin H S."/>
        </authorList>
    </citation>
    <scope>NUCLEOTIDE SEQUENCE</scope>
</reference>
<dbReference type="EMBL" id="OV170229">
    <property type="protein sequence ID" value="CAH0731962.1"/>
    <property type="molecule type" value="Genomic_DNA"/>
</dbReference>
<accession>A0A8J9V5Z8</accession>
<protein>
    <submittedName>
        <fullName evidence="1">Uncharacterized protein</fullName>
    </submittedName>
</protein>
<dbReference type="Proteomes" id="UP000838878">
    <property type="component" value="Chromosome 9"/>
</dbReference>
<dbReference type="AlphaFoldDB" id="A0A8J9V5Z8"/>